<dbReference type="InterPro" id="IPR039893">
    <property type="entry name" value="CEP120-like"/>
</dbReference>
<dbReference type="InterPro" id="IPR022136">
    <property type="entry name" value="DUF3668"/>
</dbReference>
<sequence>MNAYTSSDSDEENTYCIFLHIVEGIGFNIRDGTGDIGEQRKSRIILNASLNGVKFEVEGHSLSSETATIFNSNCIWECELDDIKRMKTDNRPVKLECFLKTGHLDNSPRRPIGSLLLPMRGVQILSQLTNISMKLHWHKLGGLSAEWRQIKPEIYIMLMIVKKAILESGELESLFGKRKQLTPAVGTSNREFVVSPHATETSSMLQSQSNVYVQLLEQVGLIQVGNNPDVDCDIFAVTLTFKQVKNVMKLLELEQSSMCQYESNIFSFYYDFLGSNSHIDIQILPSDCYPVNEKISLTFKSSLRSLRMYFQRIFYIPINLYYMNIAIANYRFDFSKFLPDDVYFSMHRLWTKNGTFYFDRLHKILSPRSSKPSVDFIFSVHLLTPHAKRNNYEIAALNEICHGGGSGGKGGEERSVTHFELPLEQGNLEMPGCKRIPYDNFSLTSRQLKSLELLAKYHKANSEPACYCNDKEECSAKSIEDFPREPISEKEEEIIYNRLTDNDIQVKQTNDMGVQVEVETKKTFYTTAINTEPVEEFNSEDIAIKVVEELEEWKRQQMDTFLRTLAYKERNYMHDMEEHWEQQRALMQARLDAKMAKCEHLNTQLEKAQAELKASNVTNRASVQVVDSIKREIESTYTKKFQQLESEMQRLKLDMQQRDNLFEIKDKQMQIENTRLEKENENMKSRTEELTKQLNNLQSTHLSADQLSDFLNDLRKQNERIAVMEKSRNHYKEQLAKASREINKLKLACVKLQTAAFKNAKPITKSAQLTLCLDEILNDEKDDLENDREELNEIKTSLFISSESSSEANDESADSLDEDLLAAVGI</sequence>
<dbReference type="PANTHER" id="PTHR21574">
    <property type="entry name" value="CENTROSOMAL PROTEIN OF 120 KDA"/>
    <property type="match status" value="1"/>
</dbReference>
<feature type="domain" description="DUF3668" evidence="2">
    <location>
        <begin position="213"/>
        <end position="380"/>
    </location>
</feature>
<dbReference type="AlphaFoldDB" id="A0A1A9WDF0"/>
<evidence type="ECO:0000313" key="3">
    <source>
        <dbReference type="EnsemblMetazoa" id="GBRI015575-PA"/>
    </source>
</evidence>
<name>A0A1A9WDF0_9MUSC</name>
<organism evidence="3 4">
    <name type="scientific">Glossina brevipalpis</name>
    <dbReference type="NCBI Taxonomy" id="37001"/>
    <lineage>
        <taxon>Eukaryota</taxon>
        <taxon>Metazoa</taxon>
        <taxon>Ecdysozoa</taxon>
        <taxon>Arthropoda</taxon>
        <taxon>Hexapoda</taxon>
        <taxon>Insecta</taxon>
        <taxon>Pterygota</taxon>
        <taxon>Neoptera</taxon>
        <taxon>Endopterygota</taxon>
        <taxon>Diptera</taxon>
        <taxon>Brachycera</taxon>
        <taxon>Muscomorpha</taxon>
        <taxon>Hippoboscoidea</taxon>
        <taxon>Glossinidae</taxon>
        <taxon>Glossina</taxon>
    </lineage>
</organism>
<dbReference type="STRING" id="37001.A0A1A9WDF0"/>
<feature type="coiled-coil region" evidence="1">
    <location>
        <begin position="591"/>
        <end position="797"/>
    </location>
</feature>
<dbReference type="PANTHER" id="PTHR21574:SF0">
    <property type="entry name" value="CENTROSOMAL PROTEIN OF 120 KDA"/>
    <property type="match status" value="1"/>
</dbReference>
<evidence type="ECO:0000313" key="4">
    <source>
        <dbReference type="Proteomes" id="UP000091820"/>
    </source>
</evidence>
<evidence type="ECO:0000256" key="1">
    <source>
        <dbReference type="SAM" id="Coils"/>
    </source>
</evidence>
<dbReference type="Gene3D" id="2.60.40.150">
    <property type="entry name" value="C2 domain"/>
    <property type="match status" value="1"/>
</dbReference>
<dbReference type="GO" id="GO:0005813">
    <property type="term" value="C:centrosome"/>
    <property type="evidence" value="ECO:0007669"/>
    <property type="project" value="TreeGrafter"/>
</dbReference>
<proteinExistence type="predicted"/>
<dbReference type="EnsemblMetazoa" id="GBRI015575-RA">
    <property type="protein sequence ID" value="GBRI015575-PA"/>
    <property type="gene ID" value="GBRI015575"/>
</dbReference>
<keyword evidence="4" id="KW-1185">Reference proteome</keyword>
<protein>
    <submittedName>
        <fullName evidence="3">DUF3668 domain-containing protein</fullName>
    </submittedName>
</protein>
<reference evidence="3" key="2">
    <citation type="submission" date="2020-05" db="UniProtKB">
        <authorList>
            <consortium name="EnsemblMetazoa"/>
        </authorList>
    </citation>
    <scope>IDENTIFICATION</scope>
    <source>
        <strain evidence="3">IAEA</strain>
    </source>
</reference>
<dbReference type="InterPro" id="IPR035892">
    <property type="entry name" value="C2_domain_sf"/>
</dbReference>
<reference evidence="4" key="1">
    <citation type="submission" date="2014-03" db="EMBL/GenBank/DDBJ databases">
        <authorList>
            <person name="Aksoy S."/>
            <person name="Warren W."/>
            <person name="Wilson R.K."/>
        </authorList>
    </citation>
    <scope>NUCLEOTIDE SEQUENCE [LARGE SCALE GENOMIC DNA]</scope>
    <source>
        <strain evidence="4">IAEA</strain>
    </source>
</reference>
<keyword evidence="1" id="KW-0175">Coiled coil</keyword>
<dbReference type="VEuPathDB" id="VectorBase:GBRI015575"/>
<evidence type="ECO:0000259" key="2">
    <source>
        <dbReference type="Pfam" id="PF12416"/>
    </source>
</evidence>
<accession>A0A1A9WDF0</accession>
<dbReference type="GO" id="GO:1903724">
    <property type="term" value="P:positive regulation of centriole elongation"/>
    <property type="evidence" value="ECO:0007669"/>
    <property type="project" value="TreeGrafter"/>
</dbReference>
<dbReference type="Proteomes" id="UP000091820">
    <property type="component" value="Unassembled WGS sequence"/>
</dbReference>
<dbReference type="Pfam" id="PF12416">
    <property type="entry name" value="DUF3668"/>
    <property type="match status" value="1"/>
</dbReference>